<dbReference type="Proteomes" id="UP000244338">
    <property type="component" value="Unassembled WGS sequence"/>
</dbReference>
<dbReference type="InterPro" id="IPR009343">
    <property type="entry name" value="DUF1002"/>
</dbReference>
<proteinExistence type="predicted"/>
<dbReference type="AlphaFoldDB" id="A0A2R6Y267"/>
<keyword evidence="1" id="KW-0175">Coiled coil</keyword>
<dbReference type="InterPro" id="IPR010916">
    <property type="entry name" value="TonB_box_CS"/>
</dbReference>
<gene>
    <name evidence="2" type="ORF">BSOLF_2656</name>
</gene>
<reference evidence="3" key="1">
    <citation type="journal article" date="2018" name="Sci. Rep.">
        <title>Lignite coal burning seam in the remote Altai Mountains harbors a hydrogen-driven thermophilic microbial community.</title>
        <authorList>
            <person name="Kadnikov V.V."/>
            <person name="Mardanov A.V."/>
            <person name="Ivasenko D.A."/>
            <person name="Antsiferov D.V."/>
            <person name="Beletsky A.V."/>
            <person name="Karnachuk O.V."/>
            <person name="Ravin N.V."/>
        </authorList>
    </citation>
    <scope>NUCLEOTIDE SEQUENCE [LARGE SCALE GENOMIC DNA]</scope>
</reference>
<dbReference type="EMBL" id="PEBX01000019">
    <property type="protein sequence ID" value="PTQ56768.1"/>
    <property type="molecule type" value="Genomic_DNA"/>
</dbReference>
<feature type="coiled-coil region" evidence="1">
    <location>
        <begin position="239"/>
        <end position="266"/>
    </location>
</feature>
<evidence type="ECO:0008006" key="4">
    <source>
        <dbReference type="Google" id="ProtNLM"/>
    </source>
</evidence>
<sequence>MQKDRRTIRLLVWLMVSLIGFIYPFASVRADVTVGDSVVVLGADLTPSEKTKVLADMDVTEAELGEMTVVTVTNADEHAALDAYISPALIGKKALSSARVTFTDPGLGLVVETNNITHVTPTMYEQALITAGVKDARIFVTAPYPVSGTAALTGMLKAFEVGSGEVLNAERKDMAYAELATTTKLAETYGQEGISKLVSNLKAELAAGAFKSPSEIEAAIREQAASLGLTLSDQDVNVLKDLLTRLKDANIDWEGLKKELNKIKQATSDWLSQPETQSFLQKVWQGIQNFFTMLWDWLMSMMR</sequence>
<name>A0A2R6Y267_9BACL</name>
<organism evidence="2 3">
    <name type="scientific">Candidatus Carbonibacillus altaicus</name>
    <dbReference type="NCBI Taxonomy" id="2163959"/>
    <lineage>
        <taxon>Bacteria</taxon>
        <taxon>Bacillati</taxon>
        <taxon>Bacillota</taxon>
        <taxon>Bacilli</taxon>
        <taxon>Bacillales</taxon>
        <taxon>Candidatus Carbonibacillus</taxon>
    </lineage>
</organism>
<evidence type="ECO:0000313" key="3">
    <source>
        <dbReference type="Proteomes" id="UP000244338"/>
    </source>
</evidence>
<evidence type="ECO:0000256" key="1">
    <source>
        <dbReference type="SAM" id="Coils"/>
    </source>
</evidence>
<protein>
    <recommendedName>
        <fullName evidence="4">Extracellular protein</fullName>
    </recommendedName>
</protein>
<evidence type="ECO:0000313" key="2">
    <source>
        <dbReference type="EMBL" id="PTQ56768.1"/>
    </source>
</evidence>
<accession>A0A2R6Y267</accession>
<comment type="caution">
    <text evidence="2">The sequence shown here is derived from an EMBL/GenBank/DDBJ whole genome shotgun (WGS) entry which is preliminary data.</text>
</comment>
<dbReference type="Pfam" id="PF06207">
    <property type="entry name" value="DUF1002"/>
    <property type="match status" value="1"/>
</dbReference>
<dbReference type="PROSITE" id="PS00430">
    <property type="entry name" value="TONB_DEPENDENT_REC_1"/>
    <property type="match status" value="1"/>
</dbReference>